<feature type="transmembrane region" description="Helical" evidence="10">
    <location>
        <begin position="657"/>
        <end position="679"/>
    </location>
</feature>
<name>A0ABS4DQV6_9GAMM</name>
<feature type="transmembrane region" description="Helical" evidence="10">
    <location>
        <begin position="207"/>
        <end position="232"/>
    </location>
</feature>
<evidence type="ECO:0000256" key="10">
    <source>
        <dbReference type="SAM" id="Phobius"/>
    </source>
</evidence>
<dbReference type="InterPro" id="IPR007182">
    <property type="entry name" value="MnhB"/>
</dbReference>
<protein>
    <submittedName>
        <fullName evidence="16">Monovalent cation/H+ antiporter subunit A</fullName>
    </submittedName>
</protein>
<keyword evidence="7" id="KW-0406">Ion transport</keyword>
<feature type="transmembrane region" description="Helical" evidence="10">
    <location>
        <begin position="6"/>
        <end position="24"/>
    </location>
</feature>
<evidence type="ECO:0000256" key="9">
    <source>
        <dbReference type="RuleBase" id="RU000320"/>
    </source>
</evidence>
<feature type="transmembrane region" description="Helical" evidence="10">
    <location>
        <begin position="756"/>
        <end position="774"/>
    </location>
</feature>
<feature type="transmembrane region" description="Helical" evidence="10">
    <location>
        <begin position="459"/>
        <end position="484"/>
    </location>
</feature>
<comment type="subcellular location">
    <subcellularLocation>
        <location evidence="1">Cell membrane</location>
        <topology evidence="1">Multi-pass membrane protein</topology>
    </subcellularLocation>
    <subcellularLocation>
        <location evidence="9">Membrane</location>
        <topology evidence="9">Multi-pass membrane protein</topology>
    </subcellularLocation>
</comment>
<feature type="transmembrane region" description="Helical" evidence="10">
    <location>
        <begin position="110"/>
        <end position="129"/>
    </location>
</feature>
<feature type="domain" description="NADH:quinone oxidoreductase/Mrp antiporter transmembrane" evidence="11">
    <location>
        <begin position="128"/>
        <end position="405"/>
    </location>
</feature>
<dbReference type="Pfam" id="PF13244">
    <property type="entry name" value="MbhD"/>
    <property type="match status" value="1"/>
</dbReference>
<feature type="transmembrane region" description="Helical" evidence="10">
    <location>
        <begin position="244"/>
        <end position="265"/>
    </location>
</feature>
<keyword evidence="4" id="KW-1003">Cell membrane</keyword>
<accession>A0ABS4DQV6</accession>
<feature type="transmembrane region" description="Helical" evidence="10">
    <location>
        <begin position="575"/>
        <end position="594"/>
    </location>
</feature>
<feature type="transmembrane region" description="Helical" evidence="10">
    <location>
        <begin position="606"/>
        <end position="624"/>
    </location>
</feature>
<dbReference type="Pfam" id="PF20501">
    <property type="entry name" value="MbhE"/>
    <property type="match status" value="1"/>
</dbReference>
<dbReference type="Proteomes" id="UP000823790">
    <property type="component" value="Unassembled WGS sequence"/>
</dbReference>
<feature type="transmembrane region" description="Helical" evidence="10">
    <location>
        <begin position="369"/>
        <end position="391"/>
    </location>
</feature>
<organism evidence="16 17">
    <name type="scientific">Frateuria flava</name>
    <dbReference type="NCBI Taxonomy" id="2821489"/>
    <lineage>
        <taxon>Bacteria</taxon>
        <taxon>Pseudomonadati</taxon>
        <taxon>Pseudomonadota</taxon>
        <taxon>Gammaproteobacteria</taxon>
        <taxon>Lysobacterales</taxon>
        <taxon>Rhodanobacteraceae</taxon>
        <taxon>Frateuria</taxon>
    </lineage>
</organism>
<feature type="transmembrane region" description="Helical" evidence="10">
    <location>
        <begin position="882"/>
        <end position="901"/>
    </location>
</feature>
<keyword evidence="2" id="KW-0813">Transport</keyword>
<proteinExistence type="predicted"/>
<evidence type="ECO:0000259" key="15">
    <source>
        <dbReference type="Pfam" id="PF20501"/>
    </source>
</evidence>
<dbReference type="EMBL" id="JAGJRS010000031">
    <property type="protein sequence ID" value="MBP1475442.1"/>
    <property type="molecule type" value="Genomic_DNA"/>
</dbReference>
<gene>
    <name evidence="16" type="ORF">J7I44_14100</name>
</gene>
<feature type="domain" description="Na+/H+ antiporter MnhB subunit-related protein" evidence="13">
    <location>
        <begin position="817"/>
        <end position="937"/>
    </location>
</feature>
<evidence type="ECO:0000313" key="17">
    <source>
        <dbReference type="Proteomes" id="UP000823790"/>
    </source>
</evidence>
<feature type="transmembrane region" description="Helical" evidence="10">
    <location>
        <begin position="271"/>
        <end position="293"/>
    </location>
</feature>
<dbReference type="Pfam" id="PF00361">
    <property type="entry name" value="Proton_antipo_M"/>
    <property type="match status" value="1"/>
</dbReference>
<feature type="transmembrane region" description="Helical" evidence="10">
    <location>
        <begin position="135"/>
        <end position="152"/>
    </location>
</feature>
<dbReference type="PANTHER" id="PTHR43373">
    <property type="entry name" value="NA(+)/H(+) ANTIPORTER SUBUNIT"/>
    <property type="match status" value="1"/>
</dbReference>
<feature type="transmembrane region" description="Helical" evidence="10">
    <location>
        <begin position="841"/>
        <end position="861"/>
    </location>
</feature>
<dbReference type="InterPro" id="IPR001516">
    <property type="entry name" value="Proton_antipo_N"/>
</dbReference>
<dbReference type="InterPro" id="IPR025383">
    <property type="entry name" value="MrpA_C/MbhD"/>
</dbReference>
<evidence type="ECO:0000259" key="14">
    <source>
        <dbReference type="Pfam" id="PF13244"/>
    </source>
</evidence>
<feature type="transmembrane region" description="Helical" evidence="10">
    <location>
        <begin position="814"/>
        <end position="835"/>
    </location>
</feature>
<feature type="transmembrane region" description="Helical" evidence="10">
    <location>
        <begin position="164"/>
        <end position="187"/>
    </location>
</feature>
<feature type="domain" description="MrpA C-terminal/MbhE" evidence="15">
    <location>
        <begin position="695"/>
        <end position="791"/>
    </location>
</feature>
<comment type="caution">
    <text evidence="16">The sequence shown here is derived from an EMBL/GenBank/DDBJ whole genome shotgun (WGS) entry which is preliminary data.</text>
</comment>
<evidence type="ECO:0000256" key="2">
    <source>
        <dbReference type="ARBA" id="ARBA00022448"/>
    </source>
</evidence>
<feature type="transmembrane region" description="Helical" evidence="10">
    <location>
        <begin position="921"/>
        <end position="944"/>
    </location>
</feature>
<feature type="transmembrane region" description="Helical" evidence="10">
    <location>
        <begin position="411"/>
        <end position="438"/>
    </location>
</feature>
<feature type="domain" description="MrpA C-terminal/MbhD" evidence="14">
    <location>
        <begin position="616"/>
        <end position="680"/>
    </location>
</feature>
<feature type="transmembrane region" description="Helical" evidence="10">
    <location>
        <begin position="72"/>
        <end position="98"/>
    </location>
</feature>
<feature type="transmembrane region" description="Helical" evidence="10">
    <location>
        <begin position="504"/>
        <end position="525"/>
    </location>
</feature>
<feature type="transmembrane region" description="Helical" evidence="10">
    <location>
        <begin position="631"/>
        <end position="651"/>
    </location>
</feature>
<dbReference type="PRINTS" id="PR01434">
    <property type="entry name" value="NADHDHGNASE5"/>
</dbReference>
<evidence type="ECO:0000256" key="1">
    <source>
        <dbReference type="ARBA" id="ARBA00004651"/>
    </source>
</evidence>
<sequence length="962" mass="102197">MPYDTASLAILCLPFAASLVAPWLRGRRAATAWMLVTAAVGLVLSAALHPALADGTALRSVIPWVPSLGLELVLRVDGFSWLFLMLVCGIGLLVGMYARYYMPPEDPLSRFYALLLAFMGSMLGVVMSGNVIQLVFFWELTSLFSFLLIGYWNQGASAREGARMALIVTAGGGLCLFAGMMLLGRIAGSYDLDVILAAGERVRASTLYTPMLVLVLLGALTKSAQFPFHFWLPQAMSAPTPVSSFLHSATMVKAGVFLLLRFWPVLSGTDAWFWIVGGAGLLSLLLGAAAAVFQRDLKAVLAYSTISHLGLITMLLGLGSALGAVAAIFHIVNHATFKASLFMAAGAVDHEAGTRDLRRLGGLRHAMPITATLAVIAAAAMAGVPLLNGFLSKEMFFAVAVSTHRGPVVDVLTASIAVLASAFSVIYSLRFVVGVFFGQPRSVLPRQPHEPPRWMRLPIGLLALACVLVGVLPARVIGPFLHAAARAVLGEDTPAFDLKVWHGLNAPLLMSAVAFAAGCATYAALRHWFATRDTVPLLGRLSGRLLFERVLALLTSSLPGALEGTFPGRRLQPQLLLIVLAAMVAAGLAMWGTPLRFGLRASGVDPAFALLWLLGAACAVGAAWQAKFHRLAALVLTGGAGLVSCVSFLWLSAPDLAATQLLVEVVTTIVILLGLRWLPKRIAGLALDTSRARFRRYRDALVAAGAGLGLAALAYAAMRHPVADSISHFFLERAYSEGGGHNVVNVILVDFRGFDTLGEITVLAIVALSVFALLRRFRPAVESVDAPAQQRLQAAWDAAAGADARPALADYLRIPGLIIQLMAPVIVLFGVHLFLRGHDLPGGGFAAGITVSVALILLYMARGARWVETRLRVAPVRWIGAGLLLAVATGLGSMLLGFPFLTSHSRHLTLPLLGELPLASAMLFDLGVFCVVVGATSLMLVALAHQSLRRPRAPADDVPEDR</sequence>
<evidence type="ECO:0000259" key="12">
    <source>
        <dbReference type="Pfam" id="PF00662"/>
    </source>
</evidence>
<dbReference type="InterPro" id="IPR046806">
    <property type="entry name" value="MrpA_C/MbhE"/>
</dbReference>
<dbReference type="PANTHER" id="PTHR43373:SF1">
    <property type="entry name" value="NA(+)_H(+) ANTIPORTER SUBUNIT A"/>
    <property type="match status" value="1"/>
</dbReference>
<evidence type="ECO:0000256" key="4">
    <source>
        <dbReference type="ARBA" id="ARBA00022475"/>
    </source>
</evidence>
<evidence type="ECO:0000259" key="11">
    <source>
        <dbReference type="Pfam" id="PF00361"/>
    </source>
</evidence>
<dbReference type="InterPro" id="IPR001750">
    <property type="entry name" value="ND/Mrp_TM"/>
</dbReference>
<dbReference type="RefSeq" id="WP_209622158.1">
    <property type="nucleotide sequence ID" value="NZ_JAGJRS010000031.1"/>
</dbReference>
<evidence type="ECO:0000256" key="7">
    <source>
        <dbReference type="ARBA" id="ARBA00023065"/>
    </source>
</evidence>
<keyword evidence="6 10" id="KW-1133">Transmembrane helix</keyword>
<feature type="transmembrane region" description="Helical" evidence="10">
    <location>
        <begin position="31"/>
        <end position="52"/>
    </location>
</feature>
<feature type="transmembrane region" description="Helical" evidence="10">
    <location>
        <begin position="300"/>
        <end position="318"/>
    </location>
</feature>
<evidence type="ECO:0000256" key="6">
    <source>
        <dbReference type="ARBA" id="ARBA00022989"/>
    </source>
</evidence>
<dbReference type="Pfam" id="PF00662">
    <property type="entry name" value="Proton_antipo_N"/>
    <property type="match status" value="1"/>
</dbReference>
<feature type="transmembrane region" description="Helical" evidence="10">
    <location>
        <begin position="324"/>
        <end position="348"/>
    </location>
</feature>
<dbReference type="NCBIfam" id="NF009288">
    <property type="entry name" value="PRK12648.1"/>
    <property type="match status" value="1"/>
</dbReference>
<keyword evidence="3" id="KW-0050">Antiport</keyword>
<evidence type="ECO:0000259" key="13">
    <source>
        <dbReference type="Pfam" id="PF04039"/>
    </source>
</evidence>
<keyword evidence="5 9" id="KW-0812">Transmembrane</keyword>
<evidence type="ECO:0000313" key="16">
    <source>
        <dbReference type="EMBL" id="MBP1475442.1"/>
    </source>
</evidence>
<keyword evidence="8 10" id="KW-0472">Membrane</keyword>
<feature type="domain" description="NADH-Ubiquinone oxidoreductase (complex I) chain 5 N-terminal" evidence="12">
    <location>
        <begin position="66"/>
        <end position="112"/>
    </location>
</feature>
<evidence type="ECO:0000256" key="3">
    <source>
        <dbReference type="ARBA" id="ARBA00022449"/>
    </source>
</evidence>
<keyword evidence="17" id="KW-1185">Reference proteome</keyword>
<reference evidence="16 17" key="1">
    <citation type="submission" date="2021-04" db="EMBL/GenBank/DDBJ databases">
        <authorList>
            <person name="Huq M.A."/>
        </authorList>
    </citation>
    <scope>NUCLEOTIDE SEQUENCE [LARGE SCALE GENOMIC DNA]</scope>
    <source>
        <strain evidence="16 17">MAH-13</strain>
    </source>
</reference>
<dbReference type="InterPro" id="IPR050616">
    <property type="entry name" value="CPA3_Na-H_Antiporter_A"/>
</dbReference>
<evidence type="ECO:0000256" key="8">
    <source>
        <dbReference type="ARBA" id="ARBA00023136"/>
    </source>
</evidence>
<feature type="transmembrane region" description="Helical" evidence="10">
    <location>
        <begin position="700"/>
        <end position="718"/>
    </location>
</feature>
<dbReference type="Pfam" id="PF04039">
    <property type="entry name" value="MnhB"/>
    <property type="match status" value="1"/>
</dbReference>
<evidence type="ECO:0000256" key="5">
    <source>
        <dbReference type="ARBA" id="ARBA00022692"/>
    </source>
</evidence>